<proteinExistence type="inferred from homology"/>
<dbReference type="Proteomes" id="UP000023152">
    <property type="component" value="Unassembled WGS sequence"/>
</dbReference>
<comment type="caution">
    <text evidence="3">The sequence shown here is derived from an EMBL/GenBank/DDBJ whole genome shotgun (WGS) entry which is preliminary data.</text>
</comment>
<dbReference type="AlphaFoldDB" id="X6P461"/>
<dbReference type="EMBL" id="ASPP01003844">
    <property type="protein sequence ID" value="ETO32898.1"/>
    <property type="molecule type" value="Genomic_DNA"/>
</dbReference>
<keyword evidence="4" id="KW-1185">Reference proteome</keyword>
<dbReference type="InterPro" id="IPR002347">
    <property type="entry name" value="SDR_fam"/>
</dbReference>
<name>X6P461_RETFI</name>
<evidence type="ECO:0000256" key="2">
    <source>
        <dbReference type="ARBA" id="ARBA00023002"/>
    </source>
</evidence>
<protein>
    <submittedName>
        <fullName evidence="3">Uncharacterized protein</fullName>
    </submittedName>
</protein>
<reference evidence="3 4" key="1">
    <citation type="journal article" date="2013" name="Curr. Biol.">
        <title>The Genome of the Foraminiferan Reticulomyxa filosa.</title>
        <authorList>
            <person name="Glockner G."/>
            <person name="Hulsmann N."/>
            <person name="Schleicher M."/>
            <person name="Noegel A.A."/>
            <person name="Eichinger L."/>
            <person name="Gallinger C."/>
            <person name="Pawlowski J."/>
            <person name="Sierra R."/>
            <person name="Euteneuer U."/>
            <person name="Pillet L."/>
            <person name="Moustafa A."/>
            <person name="Platzer M."/>
            <person name="Groth M."/>
            <person name="Szafranski K."/>
            <person name="Schliwa M."/>
        </authorList>
    </citation>
    <scope>NUCLEOTIDE SEQUENCE [LARGE SCALE GENOMIC DNA]</scope>
</reference>
<accession>X6P461</accession>
<dbReference type="GO" id="GO:0016491">
    <property type="term" value="F:oxidoreductase activity"/>
    <property type="evidence" value="ECO:0007669"/>
    <property type="project" value="UniProtKB-KW"/>
</dbReference>
<evidence type="ECO:0000313" key="3">
    <source>
        <dbReference type="EMBL" id="ETO32898.1"/>
    </source>
</evidence>
<sequence length="339" mass="39927">MNVIFACRNEKKATEAIQKIISELYVYYFFVFKKYLKNDVLKNGPKKEIGKMEFKSLDLSKKQSIDEFVEWVVTKKKDCRICVLINNAGIINLYTPKFQKIRYLKRGQQPFSLMEEMWLINYIAPFYLTQQLLPTITQNTEVCQFGRIINVSSYIHKSATQDQLNVFLDDNQRLSMQKYVYKTGNTYNISKLAQILHIDVLHSKTQNCKSYLFFIRKYHFNSLFTPFTEEWPWFLKHVWTIFDLFFVKWAALSPHQGAQTTLHCVLATPTQSGAIENGGYHAFCKPCPIGHGALSESIAIIDHEQKYNTLWNTTKEFKITNKFKYFTRKNFSKNLKNQR</sequence>
<comment type="similarity">
    <text evidence="1">Belongs to the short-chain dehydrogenases/reductases (SDR) family.</text>
</comment>
<keyword evidence="2" id="KW-0560">Oxidoreductase</keyword>
<dbReference type="OrthoDB" id="542013at2759"/>
<organism evidence="3 4">
    <name type="scientific">Reticulomyxa filosa</name>
    <dbReference type="NCBI Taxonomy" id="46433"/>
    <lineage>
        <taxon>Eukaryota</taxon>
        <taxon>Sar</taxon>
        <taxon>Rhizaria</taxon>
        <taxon>Retaria</taxon>
        <taxon>Foraminifera</taxon>
        <taxon>Monothalamids</taxon>
        <taxon>Reticulomyxidae</taxon>
        <taxon>Reticulomyxa</taxon>
    </lineage>
</organism>
<evidence type="ECO:0000256" key="1">
    <source>
        <dbReference type="ARBA" id="ARBA00006484"/>
    </source>
</evidence>
<dbReference type="PANTHER" id="PTHR24320">
    <property type="entry name" value="RETINOL DEHYDROGENASE"/>
    <property type="match status" value="1"/>
</dbReference>
<dbReference type="InterPro" id="IPR036291">
    <property type="entry name" value="NAD(P)-bd_dom_sf"/>
</dbReference>
<dbReference type="PANTHER" id="PTHR24320:SF148">
    <property type="entry name" value="NAD(P)-BINDING ROSSMANN-FOLD SUPERFAMILY PROTEIN"/>
    <property type="match status" value="1"/>
</dbReference>
<dbReference type="SUPFAM" id="SSF51735">
    <property type="entry name" value="NAD(P)-binding Rossmann-fold domains"/>
    <property type="match status" value="1"/>
</dbReference>
<gene>
    <name evidence="3" type="ORF">RFI_04221</name>
</gene>
<evidence type="ECO:0000313" key="4">
    <source>
        <dbReference type="Proteomes" id="UP000023152"/>
    </source>
</evidence>
<dbReference type="Gene3D" id="3.40.50.720">
    <property type="entry name" value="NAD(P)-binding Rossmann-like Domain"/>
    <property type="match status" value="1"/>
</dbReference>
<dbReference type="Pfam" id="PF00106">
    <property type="entry name" value="adh_short"/>
    <property type="match status" value="1"/>
</dbReference>